<evidence type="ECO:0000256" key="1">
    <source>
        <dbReference type="SAM" id="MobiDB-lite"/>
    </source>
</evidence>
<reference evidence="2 3" key="1">
    <citation type="journal article" date="2018" name="Mol. Ecol.">
        <title>The obligate alkalophilic soda-lake fungus Sodiomyces alkalinus has shifted to a protein diet.</title>
        <authorList>
            <person name="Grum-Grzhimaylo A.A."/>
            <person name="Falkoski D.L."/>
            <person name="van den Heuvel J."/>
            <person name="Valero-Jimenez C.A."/>
            <person name="Min B."/>
            <person name="Choi I.G."/>
            <person name="Lipzen A."/>
            <person name="Daum C.G."/>
            <person name="Aanen D.K."/>
            <person name="Tsang A."/>
            <person name="Henrissat B."/>
            <person name="Bilanenko E.N."/>
            <person name="de Vries R.P."/>
            <person name="van Kan J.A.L."/>
            <person name="Grigoriev I.V."/>
            <person name="Debets A.J.M."/>
        </authorList>
    </citation>
    <scope>NUCLEOTIDE SEQUENCE [LARGE SCALE GENOMIC DNA]</scope>
    <source>
        <strain evidence="2 3">F11</strain>
    </source>
</reference>
<proteinExistence type="predicted"/>
<name>A0A3N2PXS4_SODAK</name>
<feature type="compositionally biased region" description="Basic and acidic residues" evidence="1">
    <location>
        <begin position="1"/>
        <end position="11"/>
    </location>
</feature>
<evidence type="ECO:0000313" key="2">
    <source>
        <dbReference type="EMBL" id="ROT39145.1"/>
    </source>
</evidence>
<feature type="compositionally biased region" description="Basic and acidic residues" evidence="1">
    <location>
        <begin position="83"/>
        <end position="107"/>
    </location>
</feature>
<dbReference type="AlphaFoldDB" id="A0A3N2PXS4"/>
<feature type="region of interest" description="Disordered" evidence="1">
    <location>
        <begin position="57"/>
        <end position="108"/>
    </location>
</feature>
<sequence>MSQEAEIKAKAEAPNASFKEQLDRKADEAQEPSQNNDNAVTTNTVNPIIKKVTEYIPATKSVLGDPQDEKEKTGEEEAPPSEPPERPIHDDKIEALSDETHPERRGGDNAVCYHAGTEYCVRPSGVACNAS</sequence>
<organism evidence="2 3">
    <name type="scientific">Sodiomyces alkalinus (strain CBS 110278 / VKM F-3762 / F11)</name>
    <name type="common">Alkaliphilic filamentous fungus</name>
    <dbReference type="NCBI Taxonomy" id="1314773"/>
    <lineage>
        <taxon>Eukaryota</taxon>
        <taxon>Fungi</taxon>
        <taxon>Dikarya</taxon>
        <taxon>Ascomycota</taxon>
        <taxon>Pezizomycotina</taxon>
        <taxon>Sordariomycetes</taxon>
        <taxon>Hypocreomycetidae</taxon>
        <taxon>Glomerellales</taxon>
        <taxon>Plectosphaerellaceae</taxon>
        <taxon>Sodiomyces</taxon>
    </lineage>
</organism>
<feature type="region of interest" description="Disordered" evidence="1">
    <location>
        <begin position="1"/>
        <end position="45"/>
    </location>
</feature>
<dbReference type="EMBL" id="ML119054">
    <property type="protein sequence ID" value="ROT39145.1"/>
    <property type="molecule type" value="Genomic_DNA"/>
</dbReference>
<keyword evidence="3" id="KW-1185">Reference proteome</keyword>
<accession>A0A3N2PXS4</accession>
<gene>
    <name evidence="2" type="ORF">SODALDRAFT_378256</name>
</gene>
<dbReference type="Proteomes" id="UP000272025">
    <property type="component" value="Unassembled WGS sequence"/>
</dbReference>
<evidence type="ECO:0000313" key="3">
    <source>
        <dbReference type="Proteomes" id="UP000272025"/>
    </source>
</evidence>
<dbReference type="GeneID" id="39583446"/>
<protein>
    <submittedName>
        <fullName evidence="2">Uncharacterized protein</fullName>
    </submittedName>
</protein>
<dbReference type="OrthoDB" id="3436397at2759"/>
<dbReference type="RefSeq" id="XP_028466951.1">
    <property type="nucleotide sequence ID" value="XM_028614969.1"/>
</dbReference>
<feature type="compositionally biased region" description="Low complexity" evidence="1">
    <location>
        <begin position="35"/>
        <end position="45"/>
    </location>
</feature>